<dbReference type="Proteomes" id="UP001365542">
    <property type="component" value="Unassembled WGS sequence"/>
</dbReference>
<sequence>MCLLRSLWTTLTPRSLPQRNTFLASHHFTRYSRAFATSSKLNAKETRIDDPNSQEGAESAIDFTRNASRSKVTIDALLESISTPKLGPGRLSLASNSTKDSLEEFPQDNAAFNEYDGFDGAFINLDNVQQSWKSQRNTNTGSYILRMTNCGNTMIKSDIERLFSNHDARLKGWHQEGMDIIHIVPARDRILQRLNHYYIYFRSEKAAKNHLENFVGFRKPDEKIDWNLVTLPPPAAAQTARESIRGPSSNVKGGPMSMQKWVTSLFPENGKRISLAGVTPSILNRREGAPGRTVLVCLCANHHWQYLQIWLRYSILEKHGFGKWLVTGGDSEGFGLERVTIPRRREPLHGGRWLIRFRNGSESEAARLVRDWDRKWVRVRGNSGIMTAELLW</sequence>
<reference evidence="1 2" key="1">
    <citation type="submission" date="2019-10" db="EMBL/GenBank/DDBJ databases">
        <authorList>
            <person name="Palmer J.M."/>
        </authorList>
    </citation>
    <scope>NUCLEOTIDE SEQUENCE [LARGE SCALE GENOMIC DNA]</scope>
    <source>
        <strain evidence="1 2">TWF694</strain>
    </source>
</reference>
<name>A0AAV9XMT9_9PEZI</name>
<evidence type="ECO:0000313" key="2">
    <source>
        <dbReference type="Proteomes" id="UP001365542"/>
    </source>
</evidence>
<dbReference type="EMBL" id="JAVHJO010000001">
    <property type="protein sequence ID" value="KAK6543430.1"/>
    <property type="molecule type" value="Genomic_DNA"/>
</dbReference>
<keyword evidence="2" id="KW-1185">Reference proteome</keyword>
<protein>
    <submittedName>
        <fullName evidence="1">Uncharacterized protein</fullName>
    </submittedName>
</protein>
<organism evidence="1 2">
    <name type="scientific">Orbilia ellipsospora</name>
    <dbReference type="NCBI Taxonomy" id="2528407"/>
    <lineage>
        <taxon>Eukaryota</taxon>
        <taxon>Fungi</taxon>
        <taxon>Dikarya</taxon>
        <taxon>Ascomycota</taxon>
        <taxon>Pezizomycotina</taxon>
        <taxon>Orbiliomycetes</taxon>
        <taxon>Orbiliales</taxon>
        <taxon>Orbiliaceae</taxon>
        <taxon>Orbilia</taxon>
    </lineage>
</organism>
<accession>A0AAV9XMT9</accession>
<comment type="caution">
    <text evidence="1">The sequence shown here is derived from an EMBL/GenBank/DDBJ whole genome shotgun (WGS) entry which is preliminary data.</text>
</comment>
<evidence type="ECO:0000313" key="1">
    <source>
        <dbReference type="EMBL" id="KAK6543430.1"/>
    </source>
</evidence>
<gene>
    <name evidence="1" type="ORF">TWF694_000177</name>
</gene>
<proteinExistence type="predicted"/>
<dbReference type="AlphaFoldDB" id="A0AAV9XMT9"/>